<keyword evidence="1" id="KW-1133">Transmembrane helix</keyword>
<dbReference type="OrthoDB" id="2896006at2759"/>
<feature type="transmembrane region" description="Helical" evidence="1">
    <location>
        <begin position="325"/>
        <end position="348"/>
    </location>
</feature>
<protein>
    <submittedName>
        <fullName evidence="2">Uncharacterized protein</fullName>
    </submittedName>
</protein>
<reference evidence="3" key="1">
    <citation type="journal article" date="2013" name="Ind. Biotechnol.">
        <title>Comparative genomics analysis of Trichoderma reesei strains.</title>
        <authorList>
            <person name="Koike H."/>
            <person name="Aerts A."/>
            <person name="LaButti K."/>
            <person name="Grigoriev I.V."/>
            <person name="Baker S.E."/>
        </authorList>
    </citation>
    <scope>NUCLEOTIDE SEQUENCE [LARGE SCALE GENOMIC DNA]</scope>
    <source>
        <strain evidence="3">ATCC 56765 / BCRC 32924 / NRRL 11460 / Rut C-30</strain>
    </source>
</reference>
<gene>
    <name evidence="2" type="ORF">M419DRAFT_91282</name>
</gene>
<sequence length="366" mass="41952">MASSAHTSPLQWPLYHDDEVHFVYEAPWWSRVVLLVDFAILLPLFLIFNYTLPRVYPVFAIIQDEKRGEHDAIIDHHVTNGRESRHTSVANPSRIDSSSPAAIYRLLVDTDGFLANFRGLTCAILQGVVTAFPVAIVNRYWRWGGSFFVRLPPALAMVQFSTLWLHLIIAQPSKRSFWRRLPPFRRTYEATWRAVVVHWASVEVTRWLPYWLATYLGIDWPRFNLLMPDNIYAFNIQTATGDISLYSKYALVILVTVIGSICLVVPSQVVLMRIQASLLPVEDRTIIPFDRSFNGKVVPYTVGGRGYSTMSDAFFTFTWASWKNLLLLSIKIILLLLAIVGFVSLLLIAQWGIIIKRTVEPNEYNY</sequence>
<dbReference type="AlphaFoldDB" id="A0A024S090"/>
<dbReference type="Proteomes" id="UP000024376">
    <property type="component" value="Unassembled WGS sequence"/>
</dbReference>
<keyword evidence="1" id="KW-0472">Membrane</keyword>
<name>A0A024S090_HYPJR</name>
<dbReference type="KEGG" id="trr:M419DRAFT_91282"/>
<dbReference type="EMBL" id="KI911169">
    <property type="protein sequence ID" value="ETR97621.1"/>
    <property type="molecule type" value="Genomic_DNA"/>
</dbReference>
<keyword evidence="1" id="KW-0812">Transmembrane</keyword>
<proteinExistence type="predicted"/>
<feature type="transmembrane region" description="Helical" evidence="1">
    <location>
        <begin position="249"/>
        <end position="271"/>
    </location>
</feature>
<evidence type="ECO:0000313" key="3">
    <source>
        <dbReference type="Proteomes" id="UP000024376"/>
    </source>
</evidence>
<evidence type="ECO:0000313" key="2">
    <source>
        <dbReference type="EMBL" id="ETR97621.1"/>
    </source>
</evidence>
<feature type="transmembrane region" description="Helical" evidence="1">
    <location>
        <begin position="28"/>
        <end position="48"/>
    </location>
</feature>
<dbReference type="HOGENOM" id="CLU_038857_1_0_1"/>
<feature type="transmembrane region" description="Helical" evidence="1">
    <location>
        <begin position="147"/>
        <end position="170"/>
    </location>
</feature>
<accession>A0A024S090</accession>
<feature type="transmembrane region" description="Helical" evidence="1">
    <location>
        <begin position="120"/>
        <end position="141"/>
    </location>
</feature>
<evidence type="ECO:0000256" key="1">
    <source>
        <dbReference type="SAM" id="Phobius"/>
    </source>
</evidence>
<organism evidence="2 3">
    <name type="scientific">Hypocrea jecorina (strain ATCC 56765 / BCRC 32924 / NRRL 11460 / Rut C-30)</name>
    <name type="common">Trichoderma reesei</name>
    <dbReference type="NCBI Taxonomy" id="1344414"/>
    <lineage>
        <taxon>Eukaryota</taxon>
        <taxon>Fungi</taxon>
        <taxon>Dikarya</taxon>
        <taxon>Ascomycota</taxon>
        <taxon>Pezizomycotina</taxon>
        <taxon>Sordariomycetes</taxon>
        <taxon>Hypocreomycetidae</taxon>
        <taxon>Hypocreales</taxon>
        <taxon>Hypocreaceae</taxon>
        <taxon>Trichoderma</taxon>
    </lineage>
</organism>